<reference evidence="3" key="1">
    <citation type="journal article" date="2019" name="PeerJ">
        <title>Genes of the pig, Sus scrofa, reconstructed with EvidentialGene.</title>
        <authorList>
            <person name="Gilbert D.G."/>
        </authorList>
    </citation>
    <scope>NUCLEOTIDE SEQUENCE</scope>
</reference>
<keyword evidence="3" id="KW-0808">Transferase</keyword>
<dbReference type="FunFam" id="3.90.190.10:FF:000008">
    <property type="entry name" value="putative tyrosine-protein phosphatase auxilin isoform X2"/>
    <property type="match status" value="1"/>
</dbReference>
<dbReference type="EMBL" id="DQIR01155741">
    <property type="protein sequence ID" value="HDB11218.1"/>
    <property type="molecule type" value="Transcribed_RNA"/>
</dbReference>
<dbReference type="Gene3D" id="2.60.40.1110">
    <property type="match status" value="1"/>
</dbReference>
<dbReference type="SMART" id="SM01326">
    <property type="entry name" value="PTEN_C2"/>
    <property type="match status" value="1"/>
</dbReference>
<organism evidence="3">
    <name type="scientific">Sus scrofa</name>
    <name type="common">Pig</name>
    <dbReference type="NCBI Taxonomy" id="9823"/>
    <lineage>
        <taxon>Eukaryota</taxon>
        <taxon>Metazoa</taxon>
        <taxon>Chordata</taxon>
        <taxon>Craniata</taxon>
        <taxon>Vertebrata</taxon>
        <taxon>Euteleostomi</taxon>
        <taxon>Mammalia</taxon>
        <taxon>Eutheria</taxon>
        <taxon>Laurasiatheria</taxon>
        <taxon>Artiodactyla</taxon>
        <taxon>Suina</taxon>
        <taxon>Suidae</taxon>
        <taxon>Sus</taxon>
    </lineage>
</organism>
<feature type="domain" description="Phosphatase tensin-type" evidence="1">
    <location>
        <begin position="244"/>
        <end position="411"/>
    </location>
</feature>
<dbReference type="AlphaFoldDB" id="A0A480PLD6"/>
<dbReference type="PROSITE" id="PS51182">
    <property type="entry name" value="C2_TENSIN"/>
    <property type="match status" value="1"/>
</dbReference>
<protein>
    <submittedName>
        <fullName evidence="3">Cyclin-G-associated kinase isoform X5</fullName>
    </submittedName>
</protein>
<dbReference type="InterPro" id="IPR035892">
    <property type="entry name" value="C2_domain_sf"/>
</dbReference>
<dbReference type="InterPro" id="IPR014020">
    <property type="entry name" value="Tensin_C2-dom"/>
</dbReference>
<dbReference type="EMBL" id="DQIR01155740">
    <property type="protein sequence ID" value="HDB11217.1"/>
    <property type="molecule type" value="Transcribed_RNA"/>
</dbReference>
<dbReference type="SUPFAM" id="SSF52799">
    <property type="entry name" value="(Phosphotyrosine protein) phosphatases II"/>
    <property type="match status" value="1"/>
</dbReference>
<sequence>MRPDIGVQAVLWNPDCPRTCSLVCSAPGSVSTLRRVGPPPAMAAWPVGPRTNSRSFSFRSENKGLGIVGLPRPEWWHLASTGVRLGRPGSDRPPAPPQALGCILYLLCFRQHPFEDGAKLRIVNGKYVIPPDDTRYSVFHGLIRATLKVNPEERLSITELVNQLQEIAAARNVNPKSPITELLEQNGGCGSAAPPTGSASSGCSGGLAVAEYDQPYGGLLDILRGGTERLFTNIKDTSSKVIQSVASYAKGDLDISYITSRIAVMSFPAEGVESAIKNNVEDVRLFLDSKHPGRYTVYNLSPRTYRPSRFHSRVSECGWVARRAPSLHSLYSLCRSMHAWLRQDPKNVCVVHCMDGRAASAVAVCSFLCFCRLFSTAEAAVYMFSMKRCPPGIWPSHKRYIEYVCDMVAEEPITPHSKPVLVKAVAMTPVPLFSKQRHGCRPFCEVYVGDERVATTSQEYDKMRDFRVEDGKAVIPLDVAVQGDVLVVIYHARSTLGGRLQAKMASMKMFQIQFHTGFVPRNATTVKFAKYDLDACDIQEKFPDLFQVHLEVEVEPRDRPSREAPPWESASMRGLNPKILFSSREEQQDVLSKFGKAFPLGAAGARALGEASCFWRRAGSFSDHAPTLSMAGKERRL</sequence>
<dbReference type="SUPFAM" id="SSF49562">
    <property type="entry name" value="C2 domain (Calcium/lipid-binding domain, CaLB)"/>
    <property type="match status" value="1"/>
</dbReference>
<dbReference type="GO" id="GO:0016301">
    <property type="term" value="F:kinase activity"/>
    <property type="evidence" value="ECO:0007669"/>
    <property type="project" value="UniProtKB-KW"/>
</dbReference>
<dbReference type="Pfam" id="PF10409">
    <property type="entry name" value="PTEN_C2"/>
    <property type="match status" value="1"/>
</dbReference>
<evidence type="ECO:0000259" key="1">
    <source>
        <dbReference type="PROSITE" id="PS51181"/>
    </source>
</evidence>
<dbReference type="InterPro" id="IPR029023">
    <property type="entry name" value="Tensin_phosphatase"/>
</dbReference>
<proteinExistence type="predicted"/>
<evidence type="ECO:0000313" key="3">
    <source>
        <dbReference type="EMBL" id="HDB11217.1"/>
    </source>
</evidence>
<name>A0A480PLD6_PIG</name>
<dbReference type="FunFam" id="2.60.40.1110:FF:000001">
    <property type="entry name" value="cyclin-G-associated kinase isoform X2"/>
    <property type="match status" value="1"/>
</dbReference>
<accession>A0A480PLD6</accession>
<dbReference type="Gene3D" id="1.10.510.10">
    <property type="entry name" value="Transferase(Phosphotransferase) domain 1"/>
    <property type="match status" value="1"/>
</dbReference>
<dbReference type="PANTHER" id="PTHR23172:SF34">
    <property type="entry name" value="CYCLIN-G-ASSOCIATED KINASE"/>
    <property type="match status" value="1"/>
</dbReference>
<dbReference type="SUPFAM" id="SSF56112">
    <property type="entry name" value="Protein kinase-like (PK-like)"/>
    <property type="match status" value="1"/>
</dbReference>
<evidence type="ECO:0000259" key="2">
    <source>
        <dbReference type="PROSITE" id="PS51182"/>
    </source>
</evidence>
<dbReference type="InterPro" id="IPR029021">
    <property type="entry name" value="Prot-tyrosine_phosphatase-like"/>
</dbReference>
<dbReference type="PANTHER" id="PTHR23172">
    <property type="entry name" value="AUXILIN/CYCLIN G-ASSOCIATED KINASE-RELATED"/>
    <property type="match status" value="1"/>
</dbReference>
<dbReference type="InterPro" id="IPR011009">
    <property type="entry name" value="Kinase-like_dom_sf"/>
</dbReference>
<feature type="domain" description="C2 tensin-type" evidence="2">
    <location>
        <begin position="417"/>
        <end position="555"/>
    </location>
</feature>
<dbReference type="PROSITE" id="PS51181">
    <property type="entry name" value="PPASE_TENSIN"/>
    <property type="match status" value="1"/>
</dbReference>
<dbReference type="Gene3D" id="3.90.190.10">
    <property type="entry name" value="Protein tyrosine phosphatase superfamily"/>
    <property type="match status" value="1"/>
</dbReference>
<keyword evidence="3" id="KW-0418">Kinase</keyword>